<name>A0A414WQG1_9BACT</name>
<evidence type="ECO:0000313" key="3">
    <source>
        <dbReference type="EMBL" id="RHH39040.1"/>
    </source>
</evidence>
<organism evidence="3 4">
    <name type="scientific">Phocaeicola plebeius</name>
    <dbReference type="NCBI Taxonomy" id="310297"/>
    <lineage>
        <taxon>Bacteria</taxon>
        <taxon>Pseudomonadati</taxon>
        <taxon>Bacteroidota</taxon>
        <taxon>Bacteroidia</taxon>
        <taxon>Bacteroidales</taxon>
        <taxon>Bacteroidaceae</taxon>
        <taxon>Phocaeicola</taxon>
    </lineage>
</organism>
<feature type="compositionally biased region" description="Basic and acidic residues" evidence="1">
    <location>
        <begin position="62"/>
        <end position="72"/>
    </location>
</feature>
<reference evidence="3 4" key="1">
    <citation type="submission" date="2018-08" db="EMBL/GenBank/DDBJ databases">
        <title>A genome reference for cultivated species of the human gut microbiota.</title>
        <authorList>
            <person name="Zou Y."/>
            <person name="Xue W."/>
            <person name="Luo G."/>
        </authorList>
    </citation>
    <scope>NUCLEOTIDE SEQUENCE [LARGE SCALE GENOMIC DNA]</scope>
    <source>
        <strain evidence="3 4">AM17-44</strain>
    </source>
</reference>
<dbReference type="Proteomes" id="UP000284998">
    <property type="component" value="Unassembled WGS sequence"/>
</dbReference>
<evidence type="ECO:0000313" key="4">
    <source>
        <dbReference type="Proteomes" id="UP000284998"/>
    </source>
</evidence>
<proteinExistence type="predicted"/>
<evidence type="ECO:0000259" key="2">
    <source>
        <dbReference type="Pfam" id="PF14411"/>
    </source>
</evidence>
<feature type="region of interest" description="Disordered" evidence="1">
    <location>
        <begin position="51"/>
        <end position="72"/>
    </location>
</feature>
<gene>
    <name evidence="3" type="ORF">DW204_14420</name>
</gene>
<dbReference type="Pfam" id="PF14411">
    <property type="entry name" value="LHH"/>
    <property type="match status" value="1"/>
</dbReference>
<sequence length="229" mass="25879">MLGLEALTQEVSSSTLLEQANSLSEISEAELNSPIELDSKEHIQGLQGQEITSLGELNNPIEGKEPSEKTGLSLEEKVLLQDETGWSDEIIDAIKTPEEADVYKDAGLKDVNGNLERTDIDWNAKIPQDKINRMRSLYGDEVADRWSGKTNMDLIKEGKAPYGPDGERINLHHIGQKPDSPLAELTDTEHKTNDGILHDKTKTSEIERPVFRKEREAYWRNRYNELNRN</sequence>
<protein>
    <submittedName>
        <fullName evidence="3">Nuclease</fullName>
    </submittedName>
</protein>
<dbReference type="EMBL" id="QRJS01000060">
    <property type="protein sequence ID" value="RHH39040.1"/>
    <property type="molecule type" value="Genomic_DNA"/>
</dbReference>
<feature type="domain" description="LHH" evidence="2">
    <location>
        <begin position="150"/>
        <end position="225"/>
    </location>
</feature>
<dbReference type="AlphaFoldDB" id="A0A414WQG1"/>
<dbReference type="InterPro" id="IPR026834">
    <property type="entry name" value="LHH"/>
</dbReference>
<accession>A0A414WQG1</accession>
<dbReference type="RefSeq" id="WP_021970303.1">
    <property type="nucleotide sequence ID" value="NZ_QRJS01000060.1"/>
</dbReference>
<evidence type="ECO:0000256" key="1">
    <source>
        <dbReference type="SAM" id="MobiDB-lite"/>
    </source>
</evidence>
<comment type="caution">
    <text evidence="3">The sequence shown here is derived from an EMBL/GenBank/DDBJ whole genome shotgun (WGS) entry which is preliminary data.</text>
</comment>